<keyword evidence="4" id="KW-1185">Reference proteome</keyword>
<dbReference type="Pfam" id="PF16525">
    <property type="entry name" value="MHB"/>
    <property type="match status" value="1"/>
</dbReference>
<evidence type="ECO:0000256" key="1">
    <source>
        <dbReference type="SAM" id="SignalP"/>
    </source>
</evidence>
<protein>
    <submittedName>
        <fullName evidence="3">Hemophore-related protein</fullName>
    </submittedName>
</protein>
<proteinExistence type="predicted"/>
<sequence length="131" mass="13607">MKSWSIPAPSVRRTLAACGIGGVTAAALVIPSAGAAPNPCTAQGLFTTSSSVFAATGQYLEAHPALNQTLTDVNSQSDDQAQATVRDYFSANPGEYLEMREIVRPLGDLQDQCNSSVGPSRVGKLIQGLLA</sequence>
<dbReference type="InterPro" id="IPR038378">
    <property type="entry name" value="MHB_sf"/>
</dbReference>
<dbReference type="EMBL" id="CP046600">
    <property type="protein sequence ID" value="QUR67188.1"/>
    <property type="molecule type" value="Genomic_DNA"/>
</dbReference>
<feature type="chain" id="PRO_5037352954" evidence="1">
    <location>
        <begin position="36"/>
        <end position="131"/>
    </location>
</feature>
<feature type="signal peptide" evidence="1">
    <location>
        <begin position="1"/>
        <end position="35"/>
    </location>
</feature>
<reference evidence="3" key="1">
    <citation type="submission" date="2019-12" db="EMBL/GenBank/DDBJ databases">
        <title>Mycobacterium spongiae sp. nov.</title>
        <authorList>
            <person name="Stinear T."/>
        </authorList>
    </citation>
    <scope>NUCLEOTIDE SEQUENCE</scope>
    <source>
        <strain evidence="3">FSD4b-SM</strain>
    </source>
</reference>
<dbReference type="RefSeq" id="WP_211698758.1">
    <property type="nucleotide sequence ID" value="NZ_CP046600.1"/>
</dbReference>
<dbReference type="AlphaFoldDB" id="A0A975JXH5"/>
<evidence type="ECO:0000313" key="3">
    <source>
        <dbReference type="EMBL" id="QUR67188.1"/>
    </source>
</evidence>
<dbReference type="KEGG" id="mspg:F6B93_08835"/>
<dbReference type="InterPro" id="IPR032407">
    <property type="entry name" value="MHB"/>
</dbReference>
<evidence type="ECO:0000259" key="2">
    <source>
        <dbReference type="Pfam" id="PF16525"/>
    </source>
</evidence>
<accession>A0A975JXH5</accession>
<dbReference type="GO" id="GO:0020037">
    <property type="term" value="F:heme binding"/>
    <property type="evidence" value="ECO:0007669"/>
    <property type="project" value="InterPro"/>
</dbReference>
<feature type="domain" description="Haemophore haem-binding" evidence="2">
    <location>
        <begin position="39"/>
        <end position="114"/>
    </location>
</feature>
<dbReference type="NCBIfam" id="TIGR04529">
    <property type="entry name" value="MTB_hemophore"/>
    <property type="match status" value="1"/>
</dbReference>
<dbReference type="Gene3D" id="1.20.20.20">
    <property type="entry name" value="Haemophore, haem-binding domain"/>
    <property type="match status" value="1"/>
</dbReference>
<dbReference type="Proteomes" id="UP000682202">
    <property type="component" value="Chromosome"/>
</dbReference>
<gene>
    <name evidence="3" type="ORF">F6B93_08835</name>
</gene>
<organism evidence="3 4">
    <name type="scientific">Mycobacterium spongiae</name>
    <dbReference type="NCBI Taxonomy" id="886343"/>
    <lineage>
        <taxon>Bacteria</taxon>
        <taxon>Bacillati</taxon>
        <taxon>Actinomycetota</taxon>
        <taxon>Actinomycetes</taxon>
        <taxon>Mycobacteriales</taxon>
        <taxon>Mycobacteriaceae</taxon>
        <taxon>Mycobacterium</taxon>
    </lineage>
</organism>
<keyword evidence="1" id="KW-0732">Signal</keyword>
<evidence type="ECO:0000313" key="4">
    <source>
        <dbReference type="Proteomes" id="UP000682202"/>
    </source>
</evidence>
<name>A0A975JXH5_9MYCO</name>